<dbReference type="Gene3D" id="2.40.100.10">
    <property type="entry name" value="Cyclophilin-like"/>
    <property type="match status" value="1"/>
</dbReference>
<dbReference type="PROSITE" id="PS50072">
    <property type="entry name" value="CSA_PPIASE_2"/>
    <property type="match status" value="1"/>
</dbReference>
<dbReference type="PROSITE" id="PS00170">
    <property type="entry name" value="CSA_PPIASE_1"/>
    <property type="match status" value="1"/>
</dbReference>
<evidence type="ECO:0000259" key="4">
    <source>
        <dbReference type="PROSITE" id="PS50072"/>
    </source>
</evidence>
<evidence type="ECO:0000313" key="5">
    <source>
        <dbReference type="EMBL" id="VAW40182.1"/>
    </source>
</evidence>
<keyword evidence="2" id="KW-0697">Rotamase</keyword>
<name>A0A3B0VM86_9ZZZZ</name>
<dbReference type="GO" id="GO:0003755">
    <property type="term" value="F:peptidyl-prolyl cis-trans isomerase activity"/>
    <property type="evidence" value="ECO:0007669"/>
    <property type="project" value="UniProtKB-KW"/>
</dbReference>
<feature type="domain" description="PPIase cyclophilin-type" evidence="4">
    <location>
        <begin position="30"/>
        <end position="189"/>
    </location>
</feature>
<organism evidence="5">
    <name type="scientific">hydrothermal vent metagenome</name>
    <dbReference type="NCBI Taxonomy" id="652676"/>
    <lineage>
        <taxon>unclassified sequences</taxon>
        <taxon>metagenomes</taxon>
        <taxon>ecological metagenomes</taxon>
    </lineage>
</organism>
<dbReference type="GO" id="GO:0006457">
    <property type="term" value="P:protein folding"/>
    <property type="evidence" value="ECO:0007669"/>
    <property type="project" value="InterPro"/>
</dbReference>
<reference evidence="5" key="1">
    <citation type="submission" date="2018-06" db="EMBL/GenBank/DDBJ databases">
        <authorList>
            <person name="Zhirakovskaya E."/>
        </authorList>
    </citation>
    <scope>NUCLEOTIDE SEQUENCE</scope>
</reference>
<dbReference type="CDD" id="cd01920">
    <property type="entry name" value="cyclophilin_EcCYP_like"/>
    <property type="match status" value="1"/>
</dbReference>
<dbReference type="EC" id="5.2.1.8" evidence="1"/>
<dbReference type="InterPro" id="IPR044665">
    <property type="entry name" value="E_coli_cyclophilin_A-like"/>
</dbReference>
<dbReference type="AlphaFoldDB" id="A0A3B0VM86"/>
<keyword evidence="3 5" id="KW-0413">Isomerase</keyword>
<protein>
    <recommendedName>
        <fullName evidence="1">peptidylprolyl isomerase</fullName>
        <ecNumber evidence="1">5.2.1.8</ecNumber>
    </recommendedName>
</protein>
<dbReference type="InterPro" id="IPR002130">
    <property type="entry name" value="Cyclophilin-type_PPIase_dom"/>
</dbReference>
<dbReference type="PANTHER" id="PTHR43246">
    <property type="entry name" value="PEPTIDYL-PROLYL CIS-TRANS ISOMERASE CYP38, CHLOROPLASTIC"/>
    <property type="match status" value="1"/>
</dbReference>
<dbReference type="InterPro" id="IPR020892">
    <property type="entry name" value="Cyclophilin-type_PPIase_CS"/>
</dbReference>
<dbReference type="SUPFAM" id="SSF50891">
    <property type="entry name" value="Cyclophilin-like"/>
    <property type="match status" value="1"/>
</dbReference>
<evidence type="ECO:0000256" key="2">
    <source>
        <dbReference type="ARBA" id="ARBA00023110"/>
    </source>
</evidence>
<dbReference type="Pfam" id="PF00160">
    <property type="entry name" value="Pro_isomerase"/>
    <property type="match status" value="1"/>
</dbReference>
<dbReference type="PRINTS" id="PR00153">
    <property type="entry name" value="CSAPPISMRASE"/>
</dbReference>
<sequence>MKKLIPIVLLCIGLISSLPISAKSVYIKMETNRGNIILELDQDKAPLSVANFVKYAQDGFYDGTIFHRVISTFMIQGGGFDADLTRKTTREPIQNEATNGLKNSRGTIAMARMNAQHSATSQFFINVQDNPALDYISKENSRTWGYAVFGKVIDGMDVVDEIRFTETGPNPPFRSDVPIKTMLIKKVSVLDKAPEVKPTTEKAAITDTIKTTTETQ</sequence>
<proteinExistence type="predicted"/>
<dbReference type="InterPro" id="IPR029000">
    <property type="entry name" value="Cyclophilin-like_dom_sf"/>
</dbReference>
<evidence type="ECO:0000256" key="3">
    <source>
        <dbReference type="ARBA" id="ARBA00023235"/>
    </source>
</evidence>
<dbReference type="EMBL" id="UOEW01000259">
    <property type="protein sequence ID" value="VAW40182.1"/>
    <property type="molecule type" value="Genomic_DNA"/>
</dbReference>
<accession>A0A3B0VM86</accession>
<evidence type="ECO:0000256" key="1">
    <source>
        <dbReference type="ARBA" id="ARBA00013194"/>
    </source>
</evidence>
<gene>
    <name evidence="5" type="ORF">MNBD_GAMMA01-2135</name>
</gene>